<sequence>MSAPSAPSSNQQQPLRVDTKHNPQTSPASITSTISPSTPESPLSFHEFMIAYPDRRSGSMTLKRRNAVRVKRPGRQENGLTPQQIPTNRNSDIRSDSALSYVAGKPDILERPEKSATIEFDDPVVRKRNSSEFSYTPGKPDVLDIPKHRSVPVARSTSAFCKAQ</sequence>
<feature type="region of interest" description="Disordered" evidence="1">
    <location>
        <begin position="1"/>
        <end position="42"/>
    </location>
</feature>
<evidence type="ECO:0000313" key="2">
    <source>
        <dbReference type="EMBL" id="KAF2644351.1"/>
    </source>
</evidence>
<feature type="compositionally biased region" description="Low complexity" evidence="1">
    <location>
        <begin position="25"/>
        <end position="42"/>
    </location>
</feature>
<feature type="region of interest" description="Disordered" evidence="1">
    <location>
        <begin position="54"/>
        <end position="96"/>
    </location>
</feature>
<proteinExistence type="predicted"/>
<evidence type="ECO:0000313" key="3">
    <source>
        <dbReference type="Proteomes" id="UP000799753"/>
    </source>
</evidence>
<feature type="compositionally biased region" description="Polar residues" evidence="1">
    <location>
        <begin position="78"/>
        <end position="90"/>
    </location>
</feature>
<accession>A0A6A6SBZ3</accession>
<dbReference type="Proteomes" id="UP000799753">
    <property type="component" value="Unassembled WGS sequence"/>
</dbReference>
<dbReference type="AlphaFoldDB" id="A0A6A6SBZ3"/>
<feature type="compositionally biased region" description="Basic residues" evidence="1">
    <location>
        <begin position="62"/>
        <end position="73"/>
    </location>
</feature>
<feature type="compositionally biased region" description="Low complexity" evidence="1">
    <location>
        <begin position="1"/>
        <end position="14"/>
    </location>
</feature>
<dbReference type="EMBL" id="MU006779">
    <property type="protein sequence ID" value="KAF2644351.1"/>
    <property type="molecule type" value="Genomic_DNA"/>
</dbReference>
<dbReference type="OrthoDB" id="10641127at2759"/>
<name>A0A6A6SBZ3_9PLEO</name>
<keyword evidence="3" id="KW-1185">Reference proteome</keyword>
<organism evidence="2 3">
    <name type="scientific">Massarina eburnea CBS 473.64</name>
    <dbReference type="NCBI Taxonomy" id="1395130"/>
    <lineage>
        <taxon>Eukaryota</taxon>
        <taxon>Fungi</taxon>
        <taxon>Dikarya</taxon>
        <taxon>Ascomycota</taxon>
        <taxon>Pezizomycotina</taxon>
        <taxon>Dothideomycetes</taxon>
        <taxon>Pleosporomycetidae</taxon>
        <taxon>Pleosporales</taxon>
        <taxon>Massarineae</taxon>
        <taxon>Massarinaceae</taxon>
        <taxon>Massarina</taxon>
    </lineage>
</organism>
<protein>
    <submittedName>
        <fullName evidence="2">Uncharacterized protein</fullName>
    </submittedName>
</protein>
<reference evidence="2" key="1">
    <citation type="journal article" date="2020" name="Stud. Mycol.">
        <title>101 Dothideomycetes genomes: a test case for predicting lifestyles and emergence of pathogens.</title>
        <authorList>
            <person name="Haridas S."/>
            <person name="Albert R."/>
            <person name="Binder M."/>
            <person name="Bloem J."/>
            <person name="Labutti K."/>
            <person name="Salamov A."/>
            <person name="Andreopoulos B."/>
            <person name="Baker S."/>
            <person name="Barry K."/>
            <person name="Bills G."/>
            <person name="Bluhm B."/>
            <person name="Cannon C."/>
            <person name="Castanera R."/>
            <person name="Culley D."/>
            <person name="Daum C."/>
            <person name="Ezra D."/>
            <person name="Gonzalez J."/>
            <person name="Henrissat B."/>
            <person name="Kuo A."/>
            <person name="Liang C."/>
            <person name="Lipzen A."/>
            <person name="Lutzoni F."/>
            <person name="Magnuson J."/>
            <person name="Mondo S."/>
            <person name="Nolan M."/>
            <person name="Ohm R."/>
            <person name="Pangilinan J."/>
            <person name="Park H.-J."/>
            <person name="Ramirez L."/>
            <person name="Alfaro M."/>
            <person name="Sun H."/>
            <person name="Tritt A."/>
            <person name="Yoshinaga Y."/>
            <person name="Zwiers L.-H."/>
            <person name="Turgeon B."/>
            <person name="Goodwin S."/>
            <person name="Spatafora J."/>
            <person name="Crous P."/>
            <person name="Grigoriev I."/>
        </authorList>
    </citation>
    <scope>NUCLEOTIDE SEQUENCE</scope>
    <source>
        <strain evidence="2">CBS 473.64</strain>
    </source>
</reference>
<gene>
    <name evidence="2" type="ORF">P280DRAFT_515295</name>
</gene>
<evidence type="ECO:0000256" key="1">
    <source>
        <dbReference type="SAM" id="MobiDB-lite"/>
    </source>
</evidence>